<dbReference type="GeneID" id="106866169"/>
<evidence type="ECO:0000313" key="4">
    <source>
        <dbReference type="EMBL" id="PNT71632.1"/>
    </source>
</evidence>
<dbReference type="RefSeq" id="XP_024315568.1">
    <property type="nucleotide sequence ID" value="XM_024459800.1"/>
</dbReference>
<dbReference type="Proteomes" id="UP000008810">
    <property type="component" value="Chromosome 2"/>
</dbReference>
<dbReference type="Gramene" id="PNT71632">
    <property type="protein sequence ID" value="PNT71632"/>
    <property type="gene ID" value="BRADI_2g32757v3"/>
</dbReference>
<dbReference type="GO" id="GO:0042162">
    <property type="term" value="F:telomeric DNA binding"/>
    <property type="evidence" value="ECO:0000318"/>
    <property type="project" value="GO_Central"/>
</dbReference>
<dbReference type="GO" id="GO:0005662">
    <property type="term" value="C:DNA replication factor A complex"/>
    <property type="evidence" value="ECO:0000318"/>
    <property type="project" value="GO_Central"/>
</dbReference>
<dbReference type="GO" id="GO:0003697">
    <property type="term" value="F:single-stranded DNA binding"/>
    <property type="evidence" value="ECO:0000318"/>
    <property type="project" value="GO_Central"/>
</dbReference>
<dbReference type="OrthoDB" id="25571at2759"/>
<dbReference type="PANTHER" id="PTHR13989:SF49">
    <property type="entry name" value="REPLICATION PROTEIN A 32 KDA SUBUNIT B"/>
    <property type="match status" value="1"/>
</dbReference>
<dbReference type="EnsemblPlants" id="PNT71632">
    <property type="protein sequence ID" value="PNT71632"/>
    <property type="gene ID" value="BRADI_2g32757v3"/>
</dbReference>
<keyword evidence="2" id="KW-0238">DNA-binding</keyword>
<proteinExistence type="predicted"/>
<reference evidence="4 5" key="1">
    <citation type="journal article" date="2010" name="Nature">
        <title>Genome sequencing and analysis of the model grass Brachypodium distachyon.</title>
        <authorList>
            <consortium name="International Brachypodium Initiative"/>
        </authorList>
    </citation>
    <scope>NUCLEOTIDE SEQUENCE [LARGE SCALE GENOMIC DNA]</scope>
    <source>
        <strain evidence="4">Bd21</strain>
        <strain evidence="5">cv. Bd21</strain>
    </source>
</reference>
<name>A0A2K2DBJ0_BRADI</name>
<dbReference type="AlphaFoldDB" id="A0A2K2DBJ0"/>
<evidence type="ECO:0000256" key="3">
    <source>
        <dbReference type="ARBA" id="ARBA00023242"/>
    </source>
</evidence>
<dbReference type="GO" id="GO:0006289">
    <property type="term" value="P:nucleotide-excision repair"/>
    <property type="evidence" value="ECO:0000318"/>
    <property type="project" value="GO_Central"/>
</dbReference>
<protein>
    <recommendedName>
        <fullName evidence="7">Replication protein A C-terminal domain-containing protein</fullName>
    </recommendedName>
</protein>
<reference evidence="5" key="3">
    <citation type="submission" date="2018-08" db="UniProtKB">
        <authorList>
            <consortium name="EnsemblPlants"/>
        </authorList>
    </citation>
    <scope>IDENTIFICATION</scope>
    <source>
        <strain evidence="5">cv. Bd21</strain>
    </source>
</reference>
<comment type="subcellular location">
    <subcellularLocation>
        <location evidence="1">Nucleus</location>
    </subcellularLocation>
</comment>
<evidence type="ECO:0000256" key="2">
    <source>
        <dbReference type="ARBA" id="ARBA00023125"/>
    </source>
</evidence>
<evidence type="ECO:0000313" key="5">
    <source>
        <dbReference type="EnsemblPlants" id="PNT71632"/>
    </source>
</evidence>
<gene>
    <name evidence="5" type="primary">LOC106866169</name>
    <name evidence="4" type="ORF">BRADI_2g32757v3</name>
</gene>
<keyword evidence="3" id="KW-0539">Nucleus</keyword>
<dbReference type="InterPro" id="IPR040260">
    <property type="entry name" value="RFA2-like"/>
</dbReference>
<keyword evidence="6" id="KW-1185">Reference proteome</keyword>
<dbReference type="EMBL" id="CM000881">
    <property type="protein sequence ID" value="PNT71632.1"/>
    <property type="molecule type" value="Genomic_DNA"/>
</dbReference>
<evidence type="ECO:0000313" key="6">
    <source>
        <dbReference type="Proteomes" id="UP000008810"/>
    </source>
</evidence>
<dbReference type="InterPro" id="IPR012340">
    <property type="entry name" value="NA-bd_OB-fold"/>
</dbReference>
<accession>A0A2K2DBJ0</accession>
<dbReference type="RefSeq" id="XP_024315567.1">
    <property type="nucleotide sequence ID" value="XM_024459799.1"/>
</dbReference>
<organism evidence="4">
    <name type="scientific">Brachypodium distachyon</name>
    <name type="common">Purple false brome</name>
    <name type="synonym">Trachynia distachya</name>
    <dbReference type="NCBI Taxonomy" id="15368"/>
    <lineage>
        <taxon>Eukaryota</taxon>
        <taxon>Viridiplantae</taxon>
        <taxon>Streptophyta</taxon>
        <taxon>Embryophyta</taxon>
        <taxon>Tracheophyta</taxon>
        <taxon>Spermatophyta</taxon>
        <taxon>Magnoliopsida</taxon>
        <taxon>Liliopsida</taxon>
        <taxon>Poales</taxon>
        <taxon>Poaceae</taxon>
        <taxon>BOP clade</taxon>
        <taxon>Pooideae</taxon>
        <taxon>Stipodae</taxon>
        <taxon>Brachypodieae</taxon>
        <taxon>Brachypodium</taxon>
    </lineage>
</organism>
<sequence>MNVRTRVQVRLVGQRWAVRTFSEKVCFQLDDCTRHVTCTYWLTGLPSDMDVATTGESNFIEVVGCPEVKDCRPSVIVSNFREITNFNDVTQHYLYCIYTHLDLRRPPSPSSAKLIEDVYEIVRDYTDEGDPGLTFRFIANSVNATEPVLRAAINKLIEQRRILRVIGDDRYILAHR</sequence>
<dbReference type="GO" id="GO:0006260">
    <property type="term" value="P:DNA replication"/>
    <property type="evidence" value="ECO:0000318"/>
    <property type="project" value="GO_Central"/>
</dbReference>
<dbReference type="ExpressionAtlas" id="A0A2K2DBJ0">
    <property type="expression patterns" value="baseline"/>
</dbReference>
<dbReference type="PANTHER" id="PTHR13989">
    <property type="entry name" value="REPLICATION PROTEIN A-RELATED"/>
    <property type="match status" value="1"/>
</dbReference>
<dbReference type="GO" id="GO:0000724">
    <property type="term" value="P:double-strand break repair via homologous recombination"/>
    <property type="evidence" value="ECO:0000318"/>
    <property type="project" value="GO_Central"/>
</dbReference>
<dbReference type="GO" id="GO:0035861">
    <property type="term" value="C:site of double-strand break"/>
    <property type="evidence" value="ECO:0000318"/>
    <property type="project" value="GO_Central"/>
</dbReference>
<evidence type="ECO:0000256" key="1">
    <source>
        <dbReference type="ARBA" id="ARBA00004123"/>
    </source>
</evidence>
<evidence type="ECO:0008006" key="7">
    <source>
        <dbReference type="Google" id="ProtNLM"/>
    </source>
</evidence>
<dbReference type="Gene3D" id="2.40.50.140">
    <property type="entry name" value="Nucleic acid-binding proteins"/>
    <property type="match status" value="1"/>
</dbReference>
<reference evidence="4" key="2">
    <citation type="submission" date="2017-06" db="EMBL/GenBank/DDBJ databases">
        <title>WGS assembly of Brachypodium distachyon.</title>
        <authorList>
            <consortium name="The International Brachypodium Initiative"/>
            <person name="Lucas S."/>
            <person name="Harmon-Smith M."/>
            <person name="Lail K."/>
            <person name="Tice H."/>
            <person name="Grimwood J."/>
            <person name="Bruce D."/>
            <person name="Barry K."/>
            <person name="Shu S."/>
            <person name="Lindquist E."/>
            <person name="Wang M."/>
            <person name="Pitluck S."/>
            <person name="Vogel J.P."/>
            <person name="Garvin D.F."/>
            <person name="Mockler T.C."/>
            <person name="Schmutz J."/>
            <person name="Rokhsar D."/>
            <person name="Bevan M.W."/>
        </authorList>
    </citation>
    <scope>NUCLEOTIDE SEQUENCE</scope>
    <source>
        <strain evidence="4">Bd21</strain>
    </source>
</reference>
<dbReference type="GO" id="GO:0000781">
    <property type="term" value="C:chromosome, telomeric region"/>
    <property type="evidence" value="ECO:0000318"/>
    <property type="project" value="GO_Central"/>
</dbReference>
<dbReference type="STRING" id="15368.A0A2K2DBJ0"/>
<dbReference type="SUPFAM" id="SSF50249">
    <property type="entry name" value="Nucleic acid-binding proteins"/>
    <property type="match status" value="1"/>
</dbReference>